<gene>
    <name evidence="8" type="ORF">EGW08_013692</name>
</gene>
<evidence type="ECO:0000256" key="3">
    <source>
        <dbReference type="ARBA" id="ARBA00022517"/>
    </source>
</evidence>
<dbReference type="GO" id="GO:0005730">
    <property type="term" value="C:nucleolus"/>
    <property type="evidence" value="ECO:0007669"/>
    <property type="project" value="UniProtKB-SubCell"/>
</dbReference>
<dbReference type="PANTHER" id="PTHR21738">
    <property type="entry name" value="RIBOSOMAL RNA PROCESSING PROTEIN 36 HOMOLOG"/>
    <property type="match status" value="1"/>
</dbReference>
<keyword evidence="9" id="KW-1185">Reference proteome</keyword>
<dbReference type="GO" id="GO:0030686">
    <property type="term" value="C:90S preribosome"/>
    <property type="evidence" value="ECO:0007669"/>
    <property type="project" value="TreeGrafter"/>
</dbReference>
<comment type="function">
    <text evidence="6">Component of the 90S pre-ribosome involved in the maturation of rRNAs. Required for early cleavages of the pre-RNAs in the 40S ribosomal subunit maturation pathway.</text>
</comment>
<keyword evidence="3 6" id="KW-0690">Ribosome biogenesis</keyword>
<evidence type="ECO:0000256" key="7">
    <source>
        <dbReference type="SAM" id="MobiDB-lite"/>
    </source>
</evidence>
<accession>A0A433TAF4</accession>
<comment type="caution">
    <text evidence="8">The sequence shown here is derived from an EMBL/GenBank/DDBJ whole genome shotgun (WGS) entry which is preliminary data.</text>
</comment>
<keyword evidence="6" id="KW-0687">Ribonucleoprotein</keyword>
<protein>
    <recommendedName>
        <fullName evidence="6">rRNA biogenesis protein RRP36</fullName>
    </recommendedName>
</protein>
<dbReference type="OrthoDB" id="448446at2759"/>
<dbReference type="AlphaFoldDB" id="A0A433TAF4"/>
<comment type="subcellular location">
    <subcellularLocation>
        <location evidence="1 6">Nucleus</location>
        <location evidence="1 6">Nucleolus</location>
    </subcellularLocation>
</comment>
<comment type="subunit">
    <text evidence="6">Associates with 90S and pre-40S pre-ribosomal particles.</text>
</comment>
<evidence type="ECO:0000256" key="6">
    <source>
        <dbReference type="RuleBase" id="RU368027"/>
    </source>
</evidence>
<proteinExistence type="inferred from homology"/>
<keyword evidence="4 6" id="KW-0698">rRNA processing</keyword>
<evidence type="ECO:0000313" key="9">
    <source>
        <dbReference type="Proteomes" id="UP000271974"/>
    </source>
</evidence>
<feature type="region of interest" description="Disordered" evidence="7">
    <location>
        <begin position="200"/>
        <end position="232"/>
    </location>
</feature>
<keyword evidence="5 6" id="KW-0539">Nucleus</keyword>
<dbReference type="Proteomes" id="UP000271974">
    <property type="component" value="Unassembled WGS sequence"/>
</dbReference>
<feature type="compositionally biased region" description="Basic residues" evidence="7">
    <location>
        <begin position="210"/>
        <end position="232"/>
    </location>
</feature>
<evidence type="ECO:0000256" key="1">
    <source>
        <dbReference type="ARBA" id="ARBA00004604"/>
    </source>
</evidence>
<evidence type="ECO:0000256" key="5">
    <source>
        <dbReference type="ARBA" id="ARBA00023242"/>
    </source>
</evidence>
<dbReference type="STRING" id="188477.A0A433TAF4"/>
<dbReference type="InterPro" id="IPR009292">
    <property type="entry name" value="RRP36"/>
</dbReference>
<evidence type="ECO:0000313" key="8">
    <source>
        <dbReference type="EMBL" id="RUS78549.1"/>
    </source>
</evidence>
<feature type="region of interest" description="Disordered" evidence="7">
    <location>
        <begin position="45"/>
        <end position="78"/>
    </location>
</feature>
<organism evidence="8 9">
    <name type="scientific">Elysia chlorotica</name>
    <name type="common">Eastern emerald elysia</name>
    <name type="synonym">Sea slug</name>
    <dbReference type="NCBI Taxonomy" id="188477"/>
    <lineage>
        <taxon>Eukaryota</taxon>
        <taxon>Metazoa</taxon>
        <taxon>Spiralia</taxon>
        <taxon>Lophotrochozoa</taxon>
        <taxon>Mollusca</taxon>
        <taxon>Gastropoda</taxon>
        <taxon>Heterobranchia</taxon>
        <taxon>Euthyneura</taxon>
        <taxon>Panpulmonata</taxon>
        <taxon>Sacoglossa</taxon>
        <taxon>Placobranchoidea</taxon>
        <taxon>Plakobranchidae</taxon>
        <taxon>Elysia</taxon>
    </lineage>
</organism>
<evidence type="ECO:0000256" key="4">
    <source>
        <dbReference type="ARBA" id="ARBA00022552"/>
    </source>
</evidence>
<name>A0A433TAF4_ELYCH</name>
<dbReference type="GO" id="GO:0000462">
    <property type="term" value="P:maturation of SSU-rRNA from tricistronic rRNA transcript (SSU-rRNA, 5.8S rRNA, LSU-rRNA)"/>
    <property type="evidence" value="ECO:0007669"/>
    <property type="project" value="TreeGrafter"/>
</dbReference>
<sequence length="232" mass="26604">MEVEEGPPSSSSSTLDAIREEMSHVPLSELKAMQDKLGLKAFNKLRNGGKSSRAPITTFKRDNKNRPSELSARRPVPQNMTVAKAKVTRDPRFDDLSGEYNEKIFKTTYGFISDVKLKEKAKLKKLITQTKGKDKKIQLKQLYNRMEQQEASEKKKAKAEAMEKEWKKQELDKIKEGKKPFFMKKSQKKALIAEELRKEAEESGSLQKSLAKRSKKLAAKEKKRKAWTTKDV</sequence>
<dbReference type="PANTHER" id="PTHR21738:SF0">
    <property type="entry name" value="RIBOSOMAL RNA PROCESSING PROTEIN 36 HOMOLOG"/>
    <property type="match status" value="1"/>
</dbReference>
<evidence type="ECO:0000256" key="2">
    <source>
        <dbReference type="ARBA" id="ARBA00009418"/>
    </source>
</evidence>
<dbReference type="Pfam" id="PF06102">
    <property type="entry name" value="RRP36"/>
    <property type="match status" value="1"/>
</dbReference>
<comment type="similarity">
    <text evidence="2 6">Belongs to the RRP36 family.</text>
</comment>
<feature type="region of interest" description="Disordered" evidence="7">
    <location>
        <begin position="1"/>
        <end position="22"/>
    </location>
</feature>
<reference evidence="8 9" key="1">
    <citation type="submission" date="2019-01" db="EMBL/GenBank/DDBJ databases">
        <title>A draft genome assembly of the solar-powered sea slug Elysia chlorotica.</title>
        <authorList>
            <person name="Cai H."/>
            <person name="Li Q."/>
            <person name="Fang X."/>
            <person name="Li J."/>
            <person name="Curtis N.E."/>
            <person name="Altenburger A."/>
            <person name="Shibata T."/>
            <person name="Feng M."/>
            <person name="Maeda T."/>
            <person name="Schwartz J.A."/>
            <person name="Shigenobu S."/>
            <person name="Lundholm N."/>
            <person name="Nishiyama T."/>
            <person name="Yang H."/>
            <person name="Hasebe M."/>
            <person name="Li S."/>
            <person name="Pierce S.K."/>
            <person name="Wang J."/>
        </authorList>
    </citation>
    <scope>NUCLEOTIDE SEQUENCE [LARGE SCALE GENOMIC DNA]</scope>
    <source>
        <strain evidence="8">EC2010</strain>
        <tissue evidence="8">Whole organism of an adult</tissue>
    </source>
</reference>
<dbReference type="EMBL" id="RQTK01000503">
    <property type="protein sequence ID" value="RUS78549.1"/>
    <property type="molecule type" value="Genomic_DNA"/>
</dbReference>